<comment type="caution">
    <text evidence="1">The sequence shown here is derived from an EMBL/GenBank/DDBJ whole genome shotgun (WGS) entry which is preliminary data.</text>
</comment>
<protein>
    <submittedName>
        <fullName evidence="1">Uncharacterized protein</fullName>
    </submittedName>
</protein>
<proteinExistence type="predicted"/>
<evidence type="ECO:0000313" key="1">
    <source>
        <dbReference type="EMBL" id="MFC4903803.1"/>
    </source>
</evidence>
<evidence type="ECO:0000313" key="2">
    <source>
        <dbReference type="Proteomes" id="UP001595797"/>
    </source>
</evidence>
<dbReference type="RefSeq" id="WP_277551104.1">
    <property type="nucleotide sequence ID" value="NZ_JARAMH010000007.1"/>
</dbReference>
<organism evidence="1 2">
    <name type="scientific">Kocuria oceani</name>
    <dbReference type="NCBI Taxonomy" id="988827"/>
    <lineage>
        <taxon>Bacteria</taxon>
        <taxon>Bacillati</taxon>
        <taxon>Actinomycetota</taxon>
        <taxon>Actinomycetes</taxon>
        <taxon>Micrococcales</taxon>
        <taxon>Micrococcaceae</taxon>
        <taxon>Kocuria</taxon>
    </lineage>
</organism>
<sequence>MASKPQKTVSFWQLVDVRDGEAFRDEPWPEHLASLHGARHAAVVSGVEVAGKVRSFTVPSELEQYVADGVQQGAHPEAHRLGMYGVSVWTERDTLPVQANRRTGDQAEMRTNSEEWAAVDNLFVWFLPFGNMFAVMRENNSAPREGAFVSWLTQVLRREGIMADTQMQLDVAPVIDEERRRKLREATGARQVTLGSVIGLQDGGMGWMETLFARGPRRNFQSLNVELVVKKTQDSTPEDMANLLDWFEETFGSLEADQGGATKASAKVNLEGQRRSEEVNLLRHRLTQKVRVELGTEQSQSLKAERAMDRLVWAYSRNYTDLLKAAELD</sequence>
<reference evidence="2" key="1">
    <citation type="journal article" date="2019" name="Int. J. Syst. Evol. Microbiol.">
        <title>The Global Catalogue of Microorganisms (GCM) 10K type strain sequencing project: providing services to taxonomists for standard genome sequencing and annotation.</title>
        <authorList>
            <consortium name="The Broad Institute Genomics Platform"/>
            <consortium name="The Broad Institute Genome Sequencing Center for Infectious Disease"/>
            <person name="Wu L."/>
            <person name="Ma J."/>
        </authorList>
    </citation>
    <scope>NUCLEOTIDE SEQUENCE [LARGE SCALE GENOMIC DNA]</scope>
    <source>
        <strain evidence="2">CGMCC 4.6946</strain>
    </source>
</reference>
<dbReference type="Proteomes" id="UP001595797">
    <property type="component" value="Unassembled WGS sequence"/>
</dbReference>
<accession>A0ABV9TJW7</accession>
<name>A0ABV9TJW7_9MICC</name>
<dbReference type="EMBL" id="JBHSIW010000011">
    <property type="protein sequence ID" value="MFC4903803.1"/>
    <property type="molecule type" value="Genomic_DNA"/>
</dbReference>
<gene>
    <name evidence="1" type="ORF">ACFPCS_09535</name>
</gene>
<keyword evidence="2" id="KW-1185">Reference proteome</keyword>